<evidence type="ECO:0000256" key="1">
    <source>
        <dbReference type="SAM" id="MobiDB-lite"/>
    </source>
</evidence>
<dbReference type="GeneID" id="108667259"/>
<feature type="compositionally biased region" description="Basic and acidic residues" evidence="1">
    <location>
        <begin position="201"/>
        <end position="210"/>
    </location>
</feature>
<reference evidence="3" key="1">
    <citation type="submission" date="2025-08" db="UniProtKB">
        <authorList>
            <consortium name="RefSeq"/>
        </authorList>
    </citation>
    <scope>IDENTIFICATION</scope>
    <source>
        <tissue evidence="3">Whole organism</tissue>
    </source>
</reference>
<dbReference type="SUPFAM" id="SSF46984">
    <property type="entry name" value="Smac/diablo"/>
    <property type="match status" value="1"/>
</dbReference>
<dbReference type="OrthoDB" id="6153032at2759"/>
<proteinExistence type="predicted"/>
<name>A0A8B7N7D1_HYAAZ</name>
<dbReference type="Gene3D" id="1.20.58.70">
    <property type="match status" value="1"/>
</dbReference>
<evidence type="ECO:0000313" key="3">
    <source>
        <dbReference type="RefSeq" id="XP_018009752.1"/>
    </source>
</evidence>
<dbReference type="GO" id="GO:0006915">
    <property type="term" value="P:apoptotic process"/>
    <property type="evidence" value="ECO:0007669"/>
    <property type="project" value="InterPro"/>
</dbReference>
<dbReference type="InterPro" id="IPR009062">
    <property type="entry name" value="Smac/DIABLO-like_sf"/>
</dbReference>
<dbReference type="RefSeq" id="XP_018009752.1">
    <property type="nucleotide sequence ID" value="XM_018154263.2"/>
</dbReference>
<feature type="region of interest" description="Disordered" evidence="1">
    <location>
        <begin position="148"/>
        <end position="168"/>
    </location>
</feature>
<dbReference type="AlphaFoldDB" id="A0A8B7N7D1"/>
<accession>A0A8B7N7D1</accession>
<dbReference type="Proteomes" id="UP000694843">
    <property type="component" value="Unplaced"/>
</dbReference>
<keyword evidence="2" id="KW-1185">Reference proteome</keyword>
<dbReference type="GO" id="GO:0005739">
    <property type="term" value="C:mitochondrion"/>
    <property type="evidence" value="ECO:0007669"/>
    <property type="project" value="InterPro"/>
</dbReference>
<feature type="compositionally biased region" description="Polar residues" evidence="1">
    <location>
        <begin position="211"/>
        <end position="220"/>
    </location>
</feature>
<gene>
    <name evidence="3" type="primary">LOC108667259</name>
</gene>
<sequence>MIPQRLNKFRNKPSVFWGVFMNICDLKNYSSAICSTRRADIKPILLASSSSPPVIRGAQYLEECHVHKARALIPKICAMKNIVSSIIYFSTDSSTCAKASLILFPQSRNRDFTPGETLRPSKLLSLLVKLSLFSFISLYCTTDCKVSANDGGSESELPGENEENNYEMGFHTPNFPFQNYKNGCSKNKDVNNYNCNNQVQEPREDSKDENSSGCEDSLTNTEEEELSIEHNKPNIFDPVLIDELQVSGPIELDDAQSLTHQHLVLQSAAVAVESALLLVLRTSRALLAIMDAYRESLVQVLQLLQYQESLGQQGISVGPMQEQLTDALVRARAQEQNYHNKYRDCRTLLSVAAQAAATAEVAAHMAGAELEALAVAAAVQAVKIQVEEGERAVRELQAAVRLQYARTIVGDGGIAIEKRQ</sequence>
<evidence type="ECO:0000313" key="2">
    <source>
        <dbReference type="Proteomes" id="UP000694843"/>
    </source>
</evidence>
<organism evidence="2 3">
    <name type="scientific">Hyalella azteca</name>
    <name type="common">Amphipod</name>
    <dbReference type="NCBI Taxonomy" id="294128"/>
    <lineage>
        <taxon>Eukaryota</taxon>
        <taxon>Metazoa</taxon>
        <taxon>Ecdysozoa</taxon>
        <taxon>Arthropoda</taxon>
        <taxon>Crustacea</taxon>
        <taxon>Multicrustacea</taxon>
        <taxon>Malacostraca</taxon>
        <taxon>Eumalacostraca</taxon>
        <taxon>Peracarida</taxon>
        <taxon>Amphipoda</taxon>
        <taxon>Senticaudata</taxon>
        <taxon>Talitrida</taxon>
        <taxon>Talitroidea</taxon>
        <taxon>Hyalellidae</taxon>
        <taxon>Hyalella</taxon>
    </lineage>
</organism>
<dbReference type="KEGG" id="hazt:108667259"/>
<protein>
    <submittedName>
        <fullName evidence="3">Uncharacterized protein LOC108667259 isoform X1</fullName>
    </submittedName>
</protein>
<feature type="region of interest" description="Disordered" evidence="1">
    <location>
        <begin position="195"/>
        <end position="229"/>
    </location>
</feature>